<dbReference type="PANTHER" id="PTHR33452">
    <property type="entry name" value="OXIDOREDUCTASE CATD-RELATED"/>
    <property type="match status" value="1"/>
</dbReference>
<reference evidence="8 9" key="1">
    <citation type="submission" date="2016-02" db="EMBL/GenBank/DDBJ databases">
        <authorList>
            <person name="Wen L."/>
            <person name="He K."/>
            <person name="Yang H."/>
        </authorList>
    </citation>
    <scope>NUCLEOTIDE SEQUENCE [LARGE SCALE GENOMIC DNA]</scope>
    <source>
        <strain evidence="8">ShG14-8</strain>
    </source>
</reference>
<sequence>MIDQKTAPYAALVLRVSLGTLFIAHSLLKWLVFTLPGAAGFFESVGLPGWLAYITTFVELAGGIALITGIYARYVALALIPILLGAIFSVHGANGWLFTNKGGGWEYPAFWAIALFVQFLLGDGAFAVLRRKEY</sequence>
<evidence type="ECO:0000256" key="5">
    <source>
        <dbReference type="ARBA" id="ARBA00022989"/>
    </source>
</evidence>
<feature type="transmembrane region" description="Helical" evidence="7">
    <location>
        <begin position="12"/>
        <end position="33"/>
    </location>
</feature>
<organism evidence="8 9">
    <name type="scientific">Candidatus Gallionella acididurans</name>
    <dbReference type="NCBI Taxonomy" id="1796491"/>
    <lineage>
        <taxon>Bacteria</taxon>
        <taxon>Pseudomonadati</taxon>
        <taxon>Pseudomonadota</taxon>
        <taxon>Betaproteobacteria</taxon>
        <taxon>Nitrosomonadales</taxon>
        <taxon>Gallionellaceae</taxon>
        <taxon>Gallionella</taxon>
    </lineage>
</organism>
<keyword evidence="5 7" id="KW-1133">Transmembrane helix</keyword>
<protein>
    <recommendedName>
        <fullName evidence="10">DoxX family protein</fullName>
    </recommendedName>
</protein>
<dbReference type="InterPro" id="IPR032808">
    <property type="entry name" value="DoxX"/>
</dbReference>
<keyword evidence="3" id="KW-1003">Cell membrane</keyword>
<gene>
    <name evidence="8" type="ORF">AWT59_1317</name>
</gene>
<keyword evidence="6 7" id="KW-0472">Membrane</keyword>
<name>A0A139BUG3_9PROT</name>
<dbReference type="Proteomes" id="UP000070578">
    <property type="component" value="Unassembled WGS sequence"/>
</dbReference>
<evidence type="ECO:0008006" key="10">
    <source>
        <dbReference type="Google" id="ProtNLM"/>
    </source>
</evidence>
<evidence type="ECO:0000256" key="3">
    <source>
        <dbReference type="ARBA" id="ARBA00022475"/>
    </source>
</evidence>
<feature type="transmembrane region" description="Helical" evidence="7">
    <location>
        <begin position="109"/>
        <end position="129"/>
    </location>
</feature>
<evidence type="ECO:0000256" key="6">
    <source>
        <dbReference type="ARBA" id="ARBA00023136"/>
    </source>
</evidence>
<dbReference type="EMBL" id="LSLI01000026">
    <property type="protein sequence ID" value="KXS32548.1"/>
    <property type="molecule type" value="Genomic_DNA"/>
</dbReference>
<accession>A0A139BUG3</accession>
<feature type="transmembrane region" description="Helical" evidence="7">
    <location>
        <begin position="45"/>
        <end position="67"/>
    </location>
</feature>
<evidence type="ECO:0000313" key="8">
    <source>
        <dbReference type="EMBL" id="KXS32548.1"/>
    </source>
</evidence>
<evidence type="ECO:0000256" key="2">
    <source>
        <dbReference type="ARBA" id="ARBA00006679"/>
    </source>
</evidence>
<reference evidence="8 9" key="2">
    <citation type="submission" date="2016-03" db="EMBL/GenBank/DDBJ databases">
        <title>New uncultured bacterium of the family Gallionellaceae from acid mine drainage: description and reconstruction of genome based on metagenomic analysis of microbial community.</title>
        <authorList>
            <person name="Kadnikov V."/>
            <person name="Ivasenko D."/>
            <person name="Beletsky A."/>
            <person name="Mardanov A."/>
            <person name="Danilova E."/>
            <person name="Pimenov N."/>
            <person name="Karnachuk O."/>
            <person name="Ravin N."/>
        </authorList>
    </citation>
    <scope>NUCLEOTIDE SEQUENCE [LARGE SCALE GENOMIC DNA]</scope>
    <source>
        <strain evidence="8">ShG14-8</strain>
    </source>
</reference>
<keyword evidence="4 7" id="KW-0812">Transmembrane</keyword>
<dbReference type="InterPro" id="IPR051907">
    <property type="entry name" value="DoxX-like_oxidoreductase"/>
</dbReference>
<dbReference type="AlphaFoldDB" id="A0A139BUG3"/>
<comment type="similarity">
    <text evidence="2">Belongs to the DoxX family.</text>
</comment>
<evidence type="ECO:0000256" key="7">
    <source>
        <dbReference type="SAM" id="Phobius"/>
    </source>
</evidence>
<evidence type="ECO:0000256" key="4">
    <source>
        <dbReference type="ARBA" id="ARBA00022692"/>
    </source>
</evidence>
<proteinExistence type="inferred from homology"/>
<comment type="subcellular location">
    <subcellularLocation>
        <location evidence="1">Cell membrane</location>
        <topology evidence="1">Multi-pass membrane protein</topology>
    </subcellularLocation>
</comment>
<comment type="caution">
    <text evidence="8">The sequence shown here is derived from an EMBL/GenBank/DDBJ whole genome shotgun (WGS) entry which is preliminary data.</text>
</comment>
<evidence type="ECO:0000256" key="1">
    <source>
        <dbReference type="ARBA" id="ARBA00004651"/>
    </source>
</evidence>
<dbReference type="Pfam" id="PF07681">
    <property type="entry name" value="DoxX"/>
    <property type="match status" value="1"/>
</dbReference>
<evidence type="ECO:0000313" key="9">
    <source>
        <dbReference type="Proteomes" id="UP000070578"/>
    </source>
</evidence>
<dbReference type="PATRIC" id="fig|1796491.3.peg.1441"/>
<feature type="transmembrane region" description="Helical" evidence="7">
    <location>
        <begin position="74"/>
        <end position="97"/>
    </location>
</feature>
<dbReference type="GO" id="GO:0005886">
    <property type="term" value="C:plasma membrane"/>
    <property type="evidence" value="ECO:0007669"/>
    <property type="project" value="UniProtKB-SubCell"/>
</dbReference>
<dbReference type="PANTHER" id="PTHR33452:SF1">
    <property type="entry name" value="INNER MEMBRANE PROTEIN YPHA-RELATED"/>
    <property type="match status" value="1"/>
</dbReference>